<feature type="transmembrane region" description="Helical" evidence="8">
    <location>
        <begin position="365"/>
        <end position="388"/>
    </location>
</feature>
<dbReference type="SUPFAM" id="SSF103473">
    <property type="entry name" value="MFS general substrate transporter"/>
    <property type="match status" value="1"/>
</dbReference>
<dbReference type="EnsemblProtists" id="EOD10677">
    <property type="protein sequence ID" value="EOD10677"/>
    <property type="gene ID" value="EMIHUDRAFT_105116"/>
</dbReference>
<feature type="transmembrane region" description="Helical" evidence="8">
    <location>
        <begin position="483"/>
        <end position="502"/>
    </location>
</feature>
<keyword evidence="9" id="KW-0732">Signal</keyword>
<dbReference type="Gene3D" id="1.20.1250.20">
    <property type="entry name" value="MFS general substrate transporter like domains"/>
    <property type="match status" value="1"/>
</dbReference>
<evidence type="ECO:0000313" key="11">
    <source>
        <dbReference type="Proteomes" id="UP000013827"/>
    </source>
</evidence>
<feature type="transmembrane region" description="Helical" evidence="8">
    <location>
        <begin position="400"/>
        <end position="428"/>
    </location>
</feature>
<keyword evidence="4 8" id="KW-1133">Transmembrane helix</keyword>
<dbReference type="HOGENOM" id="CLU_564347_0_0_1"/>
<dbReference type="GeneID" id="17256780"/>
<evidence type="ECO:0000256" key="6">
    <source>
        <dbReference type="ARBA" id="ARBA00024338"/>
    </source>
</evidence>
<evidence type="ECO:0000256" key="5">
    <source>
        <dbReference type="ARBA" id="ARBA00023136"/>
    </source>
</evidence>
<dbReference type="Proteomes" id="UP000013827">
    <property type="component" value="Unassembled WGS sequence"/>
</dbReference>
<dbReference type="KEGG" id="ehx:EMIHUDRAFT_105116"/>
<dbReference type="InterPro" id="IPR044770">
    <property type="entry name" value="MFS_spinster-like"/>
</dbReference>
<accession>A0A0D3IHE2</accession>
<dbReference type="AlphaFoldDB" id="A0A0D3IHE2"/>
<proteinExistence type="inferred from homology"/>
<protein>
    <recommendedName>
        <fullName evidence="12">Major facilitator superfamily (MFS) profile domain-containing protein</fullName>
    </recommendedName>
</protein>
<evidence type="ECO:0008006" key="12">
    <source>
        <dbReference type="Google" id="ProtNLM"/>
    </source>
</evidence>
<feature type="region of interest" description="Disordered" evidence="7">
    <location>
        <begin position="261"/>
        <end position="310"/>
    </location>
</feature>
<dbReference type="GO" id="GO:0016020">
    <property type="term" value="C:membrane"/>
    <property type="evidence" value="ECO:0007669"/>
    <property type="project" value="UniProtKB-SubCell"/>
</dbReference>
<comment type="subcellular location">
    <subcellularLocation>
        <location evidence="1">Membrane</location>
        <topology evidence="1">Multi-pass membrane protein</topology>
    </subcellularLocation>
</comment>
<name>A0A0D3IHE2_EMIH1</name>
<reference evidence="10" key="2">
    <citation type="submission" date="2024-10" db="UniProtKB">
        <authorList>
            <consortium name="EnsemblProtists"/>
        </authorList>
    </citation>
    <scope>IDENTIFICATION</scope>
</reference>
<evidence type="ECO:0000256" key="8">
    <source>
        <dbReference type="SAM" id="Phobius"/>
    </source>
</evidence>
<dbReference type="RefSeq" id="XP_005763106.1">
    <property type="nucleotide sequence ID" value="XM_005763049.1"/>
</dbReference>
<evidence type="ECO:0000256" key="4">
    <source>
        <dbReference type="ARBA" id="ARBA00022989"/>
    </source>
</evidence>
<evidence type="ECO:0000313" key="10">
    <source>
        <dbReference type="EnsemblProtists" id="EOD10677"/>
    </source>
</evidence>
<feature type="signal peptide" evidence="9">
    <location>
        <begin position="1"/>
        <end position="23"/>
    </location>
</feature>
<keyword evidence="5 8" id="KW-0472">Membrane</keyword>
<organism evidence="10 11">
    <name type="scientific">Emiliania huxleyi (strain CCMP1516)</name>
    <dbReference type="NCBI Taxonomy" id="280463"/>
    <lineage>
        <taxon>Eukaryota</taxon>
        <taxon>Haptista</taxon>
        <taxon>Haptophyta</taxon>
        <taxon>Prymnesiophyceae</taxon>
        <taxon>Isochrysidales</taxon>
        <taxon>Noelaerhabdaceae</taxon>
        <taxon>Emiliania</taxon>
    </lineage>
</organism>
<evidence type="ECO:0000256" key="1">
    <source>
        <dbReference type="ARBA" id="ARBA00004141"/>
    </source>
</evidence>
<keyword evidence="11" id="KW-1185">Reference proteome</keyword>
<dbReference type="Pfam" id="PF07690">
    <property type="entry name" value="MFS_1"/>
    <property type="match status" value="1"/>
</dbReference>
<dbReference type="PANTHER" id="PTHR23505:SF79">
    <property type="entry name" value="PROTEIN SPINSTER"/>
    <property type="match status" value="1"/>
</dbReference>
<dbReference type="PANTHER" id="PTHR23505">
    <property type="entry name" value="SPINSTER"/>
    <property type="match status" value="1"/>
</dbReference>
<dbReference type="GO" id="GO:0022857">
    <property type="term" value="F:transmembrane transporter activity"/>
    <property type="evidence" value="ECO:0007669"/>
    <property type="project" value="InterPro"/>
</dbReference>
<feature type="transmembrane region" description="Helical" evidence="8">
    <location>
        <begin position="239"/>
        <end position="259"/>
    </location>
</feature>
<feature type="chain" id="PRO_5044249607" description="Major facilitator superfamily (MFS) profile domain-containing protein" evidence="9">
    <location>
        <begin position="24"/>
        <end position="515"/>
    </location>
</feature>
<evidence type="ECO:0000256" key="2">
    <source>
        <dbReference type="ARBA" id="ARBA00022448"/>
    </source>
</evidence>
<dbReference type="eggNOG" id="KOG1330">
    <property type="taxonomic scope" value="Eukaryota"/>
</dbReference>
<sequence>MPRVVLALLAFAAALERPLGVDGVVPARGYVARRPALPAWQLQRRRGSSSPLLCAAGPAAQSKTSAARRPRLLLGALVLIYVSNQWCRALPASLVRFGSDGSAHEFMNVALELDEVQYGLLSSYAFTALYSVASLAAGAACDIFARAPVLVAASALWSGAAALQGCASSYPQLLASRAVLGVSQAFCSPAAYPLIGEAFSKDSRGRANAVYSSGLYIGYALASLSALANRRIGWRAMSLLTAAFSLLASATLAAVAATSRRATINRSPPQSPPLPSPLQRRRRQHQQPPQPPQPQLPPQPPSPPSLLPPAAAAGAVASLGRVCATRSASLLLLASTVRSFCGYAVGAWSVPFFRQCHPEHASQFALANGAFIAIGGTVSTIAGGWPSADGAPRAARAGSLLCIPLWLGALQSRAFAPALGCLLLAYLAGECWFGPFTSALQGALPQDVWGSAQGLVNALQIVSNGSPLLIGALMRRGVPLRSMLTVLIPTSHAVSAALFLAASRARREEERRAAR</sequence>
<reference evidence="11" key="1">
    <citation type="journal article" date="2013" name="Nature">
        <title>Pan genome of the phytoplankton Emiliania underpins its global distribution.</title>
        <authorList>
            <person name="Read B.A."/>
            <person name="Kegel J."/>
            <person name="Klute M.J."/>
            <person name="Kuo A."/>
            <person name="Lefebvre S.C."/>
            <person name="Maumus F."/>
            <person name="Mayer C."/>
            <person name="Miller J."/>
            <person name="Monier A."/>
            <person name="Salamov A."/>
            <person name="Young J."/>
            <person name="Aguilar M."/>
            <person name="Claverie J.M."/>
            <person name="Frickenhaus S."/>
            <person name="Gonzalez K."/>
            <person name="Herman E.K."/>
            <person name="Lin Y.C."/>
            <person name="Napier J."/>
            <person name="Ogata H."/>
            <person name="Sarno A.F."/>
            <person name="Shmutz J."/>
            <person name="Schroeder D."/>
            <person name="de Vargas C."/>
            <person name="Verret F."/>
            <person name="von Dassow P."/>
            <person name="Valentin K."/>
            <person name="Van de Peer Y."/>
            <person name="Wheeler G."/>
            <person name="Dacks J.B."/>
            <person name="Delwiche C.F."/>
            <person name="Dyhrman S.T."/>
            <person name="Glockner G."/>
            <person name="John U."/>
            <person name="Richards T."/>
            <person name="Worden A.Z."/>
            <person name="Zhang X."/>
            <person name="Grigoriev I.V."/>
            <person name="Allen A.E."/>
            <person name="Bidle K."/>
            <person name="Borodovsky M."/>
            <person name="Bowler C."/>
            <person name="Brownlee C."/>
            <person name="Cock J.M."/>
            <person name="Elias M."/>
            <person name="Gladyshev V.N."/>
            <person name="Groth M."/>
            <person name="Guda C."/>
            <person name="Hadaegh A."/>
            <person name="Iglesias-Rodriguez M.D."/>
            <person name="Jenkins J."/>
            <person name="Jones B.M."/>
            <person name="Lawson T."/>
            <person name="Leese F."/>
            <person name="Lindquist E."/>
            <person name="Lobanov A."/>
            <person name="Lomsadze A."/>
            <person name="Malik S.B."/>
            <person name="Marsh M.E."/>
            <person name="Mackinder L."/>
            <person name="Mock T."/>
            <person name="Mueller-Roeber B."/>
            <person name="Pagarete A."/>
            <person name="Parker M."/>
            <person name="Probert I."/>
            <person name="Quesneville H."/>
            <person name="Raines C."/>
            <person name="Rensing S.A."/>
            <person name="Riano-Pachon D.M."/>
            <person name="Richier S."/>
            <person name="Rokitta S."/>
            <person name="Shiraiwa Y."/>
            <person name="Soanes D.M."/>
            <person name="van der Giezen M."/>
            <person name="Wahlund T.M."/>
            <person name="Williams B."/>
            <person name="Wilson W."/>
            <person name="Wolfe G."/>
            <person name="Wurch L.L."/>
        </authorList>
    </citation>
    <scope>NUCLEOTIDE SEQUENCE</scope>
</reference>
<feature type="compositionally biased region" description="Pro residues" evidence="7">
    <location>
        <begin position="288"/>
        <end position="307"/>
    </location>
</feature>
<dbReference type="PaxDb" id="2903-EOD10677"/>
<keyword evidence="3 8" id="KW-0812">Transmembrane</keyword>
<evidence type="ECO:0000256" key="7">
    <source>
        <dbReference type="SAM" id="MobiDB-lite"/>
    </source>
</evidence>
<comment type="similarity">
    <text evidence="6">Belongs to the major facilitator superfamily. Spinster (TC 2.A.1.49) family.</text>
</comment>
<evidence type="ECO:0000256" key="9">
    <source>
        <dbReference type="SAM" id="SignalP"/>
    </source>
</evidence>
<dbReference type="InterPro" id="IPR011701">
    <property type="entry name" value="MFS"/>
</dbReference>
<keyword evidence="2" id="KW-0813">Transport</keyword>
<dbReference type="InterPro" id="IPR036259">
    <property type="entry name" value="MFS_trans_sf"/>
</dbReference>
<evidence type="ECO:0000256" key="3">
    <source>
        <dbReference type="ARBA" id="ARBA00022692"/>
    </source>
</evidence>